<dbReference type="GO" id="GO:0006508">
    <property type="term" value="P:proteolysis"/>
    <property type="evidence" value="ECO:0007669"/>
    <property type="project" value="UniProtKB-KW"/>
</dbReference>
<dbReference type="GO" id="GO:0016926">
    <property type="term" value="P:protein desumoylation"/>
    <property type="evidence" value="ECO:0007669"/>
    <property type="project" value="UniProtKB-ARBA"/>
</dbReference>
<keyword evidence="2 7" id="KW-0645">Protease</keyword>
<keyword evidence="3" id="KW-0378">Hydrolase</keyword>
<feature type="region of interest" description="Disordered" evidence="5">
    <location>
        <begin position="1"/>
        <end position="32"/>
    </location>
</feature>
<dbReference type="InterPro" id="IPR038765">
    <property type="entry name" value="Papain-like_cys_pep_sf"/>
</dbReference>
<comment type="similarity">
    <text evidence="1">Belongs to the peptidase C48 family.</text>
</comment>
<evidence type="ECO:0000256" key="1">
    <source>
        <dbReference type="ARBA" id="ARBA00005234"/>
    </source>
</evidence>
<protein>
    <submittedName>
        <fullName evidence="7">Sentrin/sumospecific protease putative</fullName>
    </submittedName>
</protein>
<dbReference type="EMBL" id="FR824078">
    <property type="protein sequence ID" value="CCA17349.1"/>
    <property type="molecule type" value="Genomic_DNA"/>
</dbReference>
<evidence type="ECO:0000256" key="4">
    <source>
        <dbReference type="ARBA" id="ARBA00022807"/>
    </source>
</evidence>
<keyword evidence="4" id="KW-0788">Thiol protease</keyword>
<dbReference type="Gene3D" id="3.30.310.130">
    <property type="entry name" value="Ubiquitin-related"/>
    <property type="match status" value="1"/>
</dbReference>
<dbReference type="PANTHER" id="PTHR46915">
    <property type="entry name" value="UBIQUITIN-LIKE PROTEASE 4-RELATED"/>
    <property type="match status" value="1"/>
</dbReference>
<evidence type="ECO:0000313" key="7">
    <source>
        <dbReference type="EMBL" id="CCA17349.1"/>
    </source>
</evidence>
<dbReference type="AlphaFoldDB" id="F0W865"/>
<feature type="compositionally biased region" description="Basic and acidic residues" evidence="5">
    <location>
        <begin position="1"/>
        <end position="11"/>
    </location>
</feature>
<evidence type="ECO:0000256" key="5">
    <source>
        <dbReference type="SAM" id="MobiDB-lite"/>
    </source>
</evidence>
<dbReference type="PROSITE" id="PS50600">
    <property type="entry name" value="ULP_PROTEASE"/>
    <property type="match status" value="1"/>
</dbReference>
<feature type="domain" description="Ubiquitin-like protease family profile" evidence="6">
    <location>
        <begin position="438"/>
        <end position="625"/>
    </location>
</feature>
<dbReference type="GO" id="GO:0008234">
    <property type="term" value="F:cysteine-type peptidase activity"/>
    <property type="evidence" value="ECO:0007669"/>
    <property type="project" value="UniProtKB-KW"/>
</dbReference>
<name>F0W865_9STRA</name>
<evidence type="ECO:0000256" key="2">
    <source>
        <dbReference type="ARBA" id="ARBA00022670"/>
    </source>
</evidence>
<sequence length="690" mass="79445">MQRKYEEHDSEMSLLSSKKSKKKKLFGASRIRSQLPRMQSSPKFQFADTILTPHVTPEFFRFREEQSKHFPCNTKMKKEARKGTGKVIWPGQAIVDESKDFKDQKPGICSRQEGKDQIPVKKNLSIQDRNSSLSALEKSSAPRVLMSGLVRTMDTERRKRNSEATIGIVRPVGRLCTLGAPSPTCPLYDTAISPQEEYYFKNGLDPSTQEQPYKRRYTDRLSLSRHIGSAAQPIQLDVDSDTNVGKADSNLSMYGEERFELQGAIIWLDAIKLQVTISFHDTSMVFRKIKSSLKSIQVPKLLNVAYDKIERIVLNETNIPSKQVIVWSISKCWVEMVNSADLLIVLYAFRAFSVHEIRIVLCCEASKKSVTAILTEKCALKFENNEKYSDEFHAEDIRNGDPRDATENRRNWCDLCKDQGMDEIILKFPLPPSKFDVITIRRGDMERLEPECYLNDIIIDYYFRRLLHVPYAADATYQKTVLFLSTHFYAMLRAKASSKPSKEKYSGYENVRTWNNLNKLFKSSLVFVPIHEELHWSLAIIVNPIMAALETNDEGLQTWIILLDPLEGYHKKSLILENLKRQWEQSGASDTIYRNDRVKSVQLNFPSQNNSYDCGVYVIKYAEVILQNMAHLWKESYEDSSDSFIISKSQLKKLICADAFSAKNVDEMRIQIREALSRDTTSYRRLLASR</sequence>
<dbReference type="HOGENOM" id="CLU_458153_0_0_1"/>
<reference evidence="7" key="2">
    <citation type="submission" date="2011-02" db="EMBL/GenBank/DDBJ databases">
        <authorList>
            <person name="MacLean D."/>
        </authorList>
    </citation>
    <scope>NUCLEOTIDE SEQUENCE</scope>
</reference>
<dbReference type="Pfam" id="PF02902">
    <property type="entry name" value="Peptidase_C48"/>
    <property type="match status" value="1"/>
</dbReference>
<dbReference type="SUPFAM" id="SSF54001">
    <property type="entry name" value="Cysteine proteinases"/>
    <property type="match status" value="1"/>
</dbReference>
<reference evidence="7" key="1">
    <citation type="journal article" date="2011" name="PLoS Biol.">
        <title>Gene gain and loss during evolution of obligate parasitism in the white rust pathogen of Arabidopsis thaliana.</title>
        <authorList>
            <person name="Kemen E."/>
            <person name="Gardiner A."/>
            <person name="Schultz-Larsen T."/>
            <person name="Kemen A.C."/>
            <person name="Balmuth A.L."/>
            <person name="Robert-Seilaniantz A."/>
            <person name="Bailey K."/>
            <person name="Holub E."/>
            <person name="Studholme D.J."/>
            <person name="Maclean D."/>
            <person name="Jones J.D."/>
        </authorList>
    </citation>
    <scope>NUCLEOTIDE SEQUENCE</scope>
</reference>
<proteinExistence type="inferred from homology"/>
<evidence type="ECO:0000256" key="3">
    <source>
        <dbReference type="ARBA" id="ARBA00022801"/>
    </source>
</evidence>
<dbReference type="InterPro" id="IPR003653">
    <property type="entry name" value="Peptidase_C48_C"/>
</dbReference>
<accession>F0W865</accession>
<organism evidence="7">
    <name type="scientific">Albugo laibachii Nc14</name>
    <dbReference type="NCBI Taxonomy" id="890382"/>
    <lineage>
        <taxon>Eukaryota</taxon>
        <taxon>Sar</taxon>
        <taxon>Stramenopiles</taxon>
        <taxon>Oomycota</taxon>
        <taxon>Peronosporomycetes</taxon>
        <taxon>Albuginales</taxon>
        <taxon>Albuginaceae</taxon>
        <taxon>Albugo</taxon>
    </lineage>
</organism>
<evidence type="ECO:0000259" key="6">
    <source>
        <dbReference type="PROSITE" id="PS50600"/>
    </source>
</evidence>
<gene>
    <name evidence="7" type="primary">AlNc14C33G3028</name>
    <name evidence="7" type="ORF">ALNC14_034920</name>
</gene>
<dbReference type="PANTHER" id="PTHR46915:SF2">
    <property type="entry name" value="UBIQUITIN-LIKE PROTEASE 4"/>
    <property type="match status" value="1"/>
</dbReference>
<dbReference type="Gene3D" id="1.10.418.20">
    <property type="match status" value="1"/>
</dbReference>